<keyword evidence="1" id="KW-0472">Membrane</keyword>
<dbReference type="AlphaFoldDB" id="A0A6N6VM35"/>
<organism evidence="2 3">
    <name type="scientific">Parvibaculum sedimenti</name>
    <dbReference type="NCBI Taxonomy" id="2608632"/>
    <lineage>
        <taxon>Bacteria</taxon>
        <taxon>Pseudomonadati</taxon>
        <taxon>Pseudomonadota</taxon>
        <taxon>Alphaproteobacteria</taxon>
        <taxon>Hyphomicrobiales</taxon>
        <taxon>Parvibaculaceae</taxon>
        <taxon>Parvibaculum</taxon>
    </lineage>
</organism>
<evidence type="ECO:0000256" key="1">
    <source>
        <dbReference type="SAM" id="Phobius"/>
    </source>
</evidence>
<comment type="caution">
    <text evidence="2">The sequence shown here is derived from an EMBL/GenBank/DDBJ whole genome shotgun (WGS) entry which is preliminary data.</text>
</comment>
<evidence type="ECO:0000313" key="3">
    <source>
        <dbReference type="Proteomes" id="UP000468901"/>
    </source>
</evidence>
<keyword evidence="1" id="KW-1133">Transmembrane helix</keyword>
<gene>
    <name evidence="2" type="ORF">F2P47_00175</name>
</gene>
<reference evidence="2 3" key="1">
    <citation type="submission" date="2019-09" db="EMBL/GenBank/DDBJ databases">
        <title>Parvibaculum sedimenti sp. nov., isolated from sediment.</title>
        <authorList>
            <person name="Wang Y."/>
        </authorList>
    </citation>
    <scope>NUCLEOTIDE SEQUENCE [LARGE SCALE GENOMIC DNA]</scope>
    <source>
        <strain evidence="2 3">HXT-9</strain>
    </source>
</reference>
<keyword evidence="3" id="KW-1185">Reference proteome</keyword>
<dbReference type="RefSeq" id="WP_152214143.1">
    <property type="nucleotide sequence ID" value="NZ_JBAQYD010000121.1"/>
</dbReference>
<dbReference type="Proteomes" id="UP000468901">
    <property type="component" value="Unassembled WGS sequence"/>
</dbReference>
<accession>A0A6N6VM35</accession>
<sequence length="360" mass="40060">MSFRENVARMRDWGRDRFDGATDWLRHRWMYRKGASSEGAGNGGALFSKLDEPGWGGIVWRALVALVVVVLLYYPIGMLMVSRIDDDPDFKPTGANAIGEGGSQAVAMMAALIDREVNENSWTANDPFFQPGALLDNMPNYQMGIVSALARFSFEMTDQVGRSRGSSEADPDLQKAAGLLQYPGDVWIWNPTVSLAIKASSESQYRAARLALIRYNKRLAKGDATFERRADNLMATLDRFASDLGSQSAVLDTEVREHSSYFIDTNADDVFYNTKGKLYGYYLLTKGLGEDFAPVIKEKGLQKNWAQLLDTFREAAALSPWVVVNGAPDAQFEPSHLAAQGFYLLRARTQLREITNVLLK</sequence>
<evidence type="ECO:0000313" key="2">
    <source>
        <dbReference type="EMBL" id="KAB7742591.1"/>
    </source>
</evidence>
<proteinExistence type="predicted"/>
<feature type="transmembrane region" description="Helical" evidence="1">
    <location>
        <begin position="58"/>
        <end position="76"/>
    </location>
</feature>
<dbReference type="InterPro" id="IPR016936">
    <property type="entry name" value="UCP029693"/>
</dbReference>
<name>A0A6N6VM35_9HYPH</name>
<dbReference type="EMBL" id="WESC01000001">
    <property type="protein sequence ID" value="KAB7742591.1"/>
    <property type="molecule type" value="Genomic_DNA"/>
</dbReference>
<dbReference type="Pfam" id="PF10095">
    <property type="entry name" value="DUF2333"/>
    <property type="match status" value="1"/>
</dbReference>
<protein>
    <submittedName>
        <fullName evidence="2">DUF2333 family protein</fullName>
    </submittedName>
</protein>
<keyword evidence="1" id="KW-0812">Transmembrane</keyword>